<organism evidence="5 6">
    <name type="scientific">Stereocaulon virgatum</name>
    <dbReference type="NCBI Taxonomy" id="373712"/>
    <lineage>
        <taxon>Eukaryota</taxon>
        <taxon>Fungi</taxon>
        <taxon>Dikarya</taxon>
        <taxon>Ascomycota</taxon>
        <taxon>Pezizomycotina</taxon>
        <taxon>Lecanoromycetes</taxon>
        <taxon>OSLEUM clade</taxon>
        <taxon>Lecanoromycetidae</taxon>
        <taxon>Lecanorales</taxon>
        <taxon>Lecanorineae</taxon>
        <taxon>Stereocaulaceae</taxon>
        <taxon>Stereocaulon</taxon>
    </lineage>
</organism>
<evidence type="ECO:0000256" key="2">
    <source>
        <dbReference type="SAM" id="Coils"/>
    </source>
</evidence>
<keyword evidence="1" id="KW-0479">Metal-binding</keyword>
<dbReference type="Gene3D" id="4.10.60.10">
    <property type="entry name" value="Zinc finger, CCHC-type"/>
    <property type="match status" value="1"/>
</dbReference>
<dbReference type="Pfam" id="PF00098">
    <property type="entry name" value="zf-CCHC"/>
    <property type="match status" value="1"/>
</dbReference>
<protein>
    <recommendedName>
        <fullName evidence="4">CCHC-type domain-containing protein</fullName>
    </recommendedName>
</protein>
<sequence>MSNSPPQSRPSKAMSSRLMTMKFMQRAAASAPPSTPQLRPLYQELPPSKRQKPSNAVSTATPPSELQMIQSGLDEQEQKRRNALEKLAEEAGETKWVLSTMNNVAEVATVGLRVAKVGYSDIDQDAWKPASVGRRSFGKFNKELKARQGGTAGNSSTYSDEEPDASKGEEDSNDDSDDPAGTRGLIRAAKEVAAKYVKVESSGRKRQRTTEEAELARLAEKRRRKEVQLNNLSSISGARRVSQPKGNGECFACGKEGHMKAECPQRGHHSLANGRGRDSMKSRSSLDH</sequence>
<dbReference type="InterPro" id="IPR036875">
    <property type="entry name" value="Znf_CCHC_sf"/>
</dbReference>
<evidence type="ECO:0000313" key="5">
    <source>
        <dbReference type="EMBL" id="KAL2040759.1"/>
    </source>
</evidence>
<feature type="region of interest" description="Disordered" evidence="3">
    <location>
        <begin position="261"/>
        <end position="288"/>
    </location>
</feature>
<keyword evidence="6" id="KW-1185">Reference proteome</keyword>
<comment type="caution">
    <text evidence="5">The sequence shown here is derived from an EMBL/GenBank/DDBJ whole genome shotgun (WGS) entry which is preliminary data.</text>
</comment>
<feature type="coiled-coil region" evidence="2">
    <location>
        <begin position="66"/>
        <end position="93"/>
    </location>
</feature>
<dbReference type="InterPro" id="IPR001878">
    <property type="entry name" value="Znf_CCHC"/>
</dbReference>
<keyword evidence="2" id="KW-0175">Coiled coil</keyword>
<dbReference type="PROSITE" id="PS50158">
    <property type="entry name" value="ZF_CCHC"/>
    <property type="match status" value="1"/>
</dbReference>
<feature type="region of interest" description="Disordered" evidence="3">
    <location>
        <begin position="1"/>
        <end position="65"/>
    </location>
</feature>
<accession>A0ABR4A7N9</accession>
<feature type="region of interest" description="Disordered" evidence="3">
    <location>
        <begin position="139"/>
        <end position="187"/>
    </location>
</feature>
<evidence type="ECO:0000313" key="6">
    <source>
        <dbReference type="Proteomes" id="UP001590950"/>
    </source>
</evidence>
<keyword evidence="1" id="KW-0863">Zinc-finger</keyword>
<dbReference type="SUPFAM" id="SSF57756">
    <property type="entry name" value="Retrovirus zinc finger-like domains"/>
    <property type="match status" value="1"/>
</dbReference>
<evidence type="ECO:0000259" key="4">
    <source>
        <dbReference type="PROSITE" id="PS50158"/>
    </source>
</evidence>
<feature type="domain" description="CCHC-type" evidence="4">
    <location>
        <begin position="250"/>
        <end position="265"/>
    </location>
</feature>
<feature type="region of interest" description="Disordered" evidence="3">
    <location>
        <begin position="230"/>
        <end position="249"/>
    </location>
</feature>
<dbReference type="SMART" id="SM00343">
    <property type="entry name" value="ZnF_C2HC"/>
    <property type="match status" value="1"/>
</dbReference>
<feature type="compositionally biased region" description="Polar residues" evidence="3">
    <location>
        <begin position="1"/>
        <end position="18"/>
    </location>
</feature>
<reference evidence="5 6" key="1">
    <citation type="submission" date="2024-09" db="EMBL/GenBank/DDBJ databases">
        <title>Rethinking Asexuality: The Enigmatic Case of Functional Sexual Genes in Lepraria (Stereocaulaceae).</title>
        <authorList>
            <person name="Doellman M."/>
            <person name="Sun Y."/>
            <person name="Barcenas-Pena A."/>
            <person name="Lumbsch H.T."/>
            <person name="Grewe F."/>
        </authorList>
    </citation>
    <scope>NUCLEOTIDE SEQUENCE [LARGE SCALE GENOMIC DNA]</scope>
    <source>
        <strain evidence="5 6">Mercado 3170</strain>
    </source>
</reference>
<dbReference type="Proteomes" id="UP001590950">
    <property type="component" value="Unassembled WGS sequence"/>
</dbReference>
<proteinExistence type="predicted"/>
<evidence type="ECO:0000256" key="1">
    <source>
        <dbReference type="PROSITE-ProRule" id="PRU00047"/>
    </source>
</evidence>
<feature type="compositionally biased region" description="Polar residues" evidence="3">
    <location>
        <begin position="53"/>
        <end position="65"/>
    </location>
</feature>
<evidence type="ECO:0000256" key="3">
    <source>
        <dbReference type="SAM" id="MobiDB-lite"/>
    </source>
</evidence>
<keyword evidence="1" id="KW-0862">Zinc</keyword>
<gene>
    <name evidence="5" type="ORF">N7G274_006738</name>
</gene>
<name>A0ABR4A7N9_9LECA</name>
<feature type="compositionally biased region" description="Basic and acidic residues" evidence="3">
    <location>
        <begin position="275"/>
        <end position="288"/>
    </location>
</feature>
<dbReference type="EMBL" id="JBEFKJ010000020">
    <property type="protein sequence ID" value="KAL2040759.1"/>
    <property type="molecule type" value="Genomic_DNA"/>
</dbReference>